<dbReference type="RefSeq" id="WP_163176879.1">
    <property type="nucleotide sequence ID" value="NZ_JAAIWM010000001.1"/>
</dbReference>
<dbReference type="GO" id="GO:0005737">
    <property type="term" value="C:cytoplasm"/>
    <property type="evidence" value="ECO:0007669"/>
    <property type="project" value="UniProtKB-SubCell"/>
</dbReference>
<keyword evidence="1 3" id="KW-0436">Ligase</keyword>
<evidence type="ECO:0000313" key="4">
    <source>
        <dbReference type="EMBL" id="NEY70350.1"/>
    </source>
</evidence>
<keyword evidence="3" id="KW-0547">Nucleotide-binding</keyword>
<evidence type="ECO:0000313" key="5">
    <source>
        <dbReference type="Proteomes" id="UP000481043"/>
    </source>
</evidence>
<keyword evidence="2 3" id="KW-0819">tRNA processing</keyword>
<dbReference type="PANTHER" id="PTHR37825">
    <property type="entry name" value="TRNA(MET) CYTIDINE ACETATE LIGASE"/>
    <property type="match status" value="1"/>
</dbReference>
<reference evidence="4 5" key="1">
    <citation type="submission" date="2020-02" db="EMBL/GenBank/DDBJ databases">
        <title>Bacillus aquiflavi sp. nov., isolated from yellow water of strong flavor Chinese baijiu in Yibin region of China.</title>
        <authorList>
            <person name="Xie J."/>
        </authorList>
    </citation>
    <scope>NUCLEOTIDE SEQUENCE [LARGE SCALE GENOMIC DNA]</scope>
    <source>
        <strain evidence="4 5">SA4</strain>
    </source>
</reference>
<dbReference type="GO" id="GO:0000049">
    <property type="term" value="F:tRNA binding"/>
    <property type="evidence" value="ECO:0007669"/>
    <property type="project" value="UniProtKB-KW"/>
</dbReference>
<comment type="caution">
    <text evidence="4">The sequence shown here is derived from an EMBL/GenBank/DDBJ whole genome shotgun (WGS) entry which is preliminary data.</text>
</comment>
<name>A0A6M0Q4H4_9BACI</name>
<dbReference type="NCBIfam" id="NF010191">
    <property type="entry name" value="PRK13670.1"/>
    <property type="match status" value="1"/>
</dbReference>
<keyword evidence="3" id="KW-0820">tRNA-binding</keyword>
<evidence type="ECO:0000256" key="2">
    <source>
        <dbReference type="ARBA" id="ARBA00022694"/>
    </source>
</evidence>
<feature type="binding site" evidence="3">
    <location>
        <begin position="7"/>
        <end position="20"/>
    </location>
    <ligand>
        <name>ATP</name>
        <dbReference type="ChEBI" id="CHEBI:30616"/>
    </ligand>
</feature>
<keyword evidence="3" id="KW-0694">RNA-binding</keyword>
<protein>
    <recommendedName>
        <fullName evidence="3">tRNA(Met) cytidine acetate ligase</fullName>
        <ecNumber evidence="3">6.3.4.-</ecNumber>
    </recommendedName>
</protein>
<dbReference type="GO" id="GO:0016740">
    <property type="term" value="F:transferase activity"/>
    <property type="evidence" value="ECO:0007669"/>
    <property type="project" value="UniProtKB-KW"/>
</dbReference>
<dbReference type="GO" id="GO:0005524">
    <property type="term" value="F:ATP binding"/>
    <property type="evidence" value="ECO:0007669"/>
    <property type="project" value="UniProtKB-KW"/>
</dbReference>
<dbReference type="EMBL" id="JAAIWM010000001">
    <property type="protein sequence ID" value="NEY70350.1"/>
    <property type="molecule type" value="Genomic_DNA"/>
</dbReference>
<feature type="binding site" evidence="3">
    <location>
        <position position="187"/>
    </location>
    <ligand>
        <name>ATP</name>
        <dbReference type="ChEBI" id="CHEBI:30616"/>
    </ligand>
</feature>
<keyword evidence="3" id="KW-0067">ATP-binding</keyword>
<comment type="similarity">
    <text evidence="3">Belongs to the TmcAL family.</text>
</comment>
<evidence type="ECO:0000256" key="1">
    <source>
        <dbReference type="ARBA" id="ARBA00022598"/>
    </source>
</evidence>
<dbReference type="Pfam" id="PF05636">
    <property type="entry name" value="HIGH_NTase1"/>
    <property type="match status" value="1"/>
</dbReference>
<comment type="caution">
    <text evidence="3">Lacks conserved residue(s) required for the propagation of feature annotation.</text>
</comment>
<dbReference type="InterPro" id="IPR008513">
    <property type="entry name" value="tRNA(Met)_cyd_acetate_ligase"/>
</dbReference>
<comment type="subcellular location">
    <subcellularLocation>
        <location evidence="3">Cytoplasm</location>
    </subcellularLocation>
</comment>
<comment type="function">
    <text evidence="3">Catalyzes the formation of N(4)-acetylcytidine (ac(4)C) at the wobble position of elongator tRNA(Met), using acetate and ATP as substrates. First activates an acetate ion to form acetyladenylate (Ac-AMP) and then transfers the acetyl group to tRNA to form ac(4)C34.</text>
</comment>
<dbReference type="GO" id="GO:0016879">
    <property type="term" value="F:ligase activity, forming carbon-nitrogen bonds"/>
    <property type="evidence" value="ECO:0007669"/>
    <property type="project" value="UniProtKB-UniRule"/>
</dbReference>
<dbReference type="GO" id="GO:0006400">
    <property type="term" value="P:tRNA modification"/>
    <property type="evidence" value="ECO:0007669"/>
    <property type="project" value="UniProtKB-UniRule"/>
</dbReference>
<dbReference type="Gene3D" id="3.40.50.620">
    <property type="entry name" value="HUPs"/>
    <property type="match status" value="1"/>
</dbReference>
<proteinExistence type="inferred from homology"/>
<sequence>MKAAGVIVEYNPFHNGHLYHLQQTRKETKADCIVAVMSGNFLQRGEPALVSKWTRTRMALLAGVDLVIELPYAFATQKAEIFANGAISILEALGVDEVCFGSESGDINSFLQTLQVMQTRVDEFDTYVQGFVKDGNSFPKSASKAFHALEIKEEVVDLSLPNNILGYHYVKSIHDQQAKIIPKTITRTGSNYHDEHFQSPSIASATSIRKALFSPSGTLDEIKDYIPESTYHHLVSDQLAFQHFRDWESYFQLLKYKVLSSSSAELECIYEIEEGLEHRIISQIKSAESFHAFMEGLKTKRYTWTRLQRACTHLLTNTSKKVMKDVLQEKKAHYIRLLGMSEKGRTYLQENKKKATLPIISKLSGSTNAQLELDIKASQIYNIVADEPIRSNLLHSEYATPPIQYDSVKREFSH</sequence>
<feature type="binding site" evidence="3">
    <location>
        <position position="101"/>
    </location>
    <ligand>
        <name>ATP</name>
        <dbReference type="ChEBI" id="CHEBI:30616"/>
    </ligand>
</feature>
<accession>A0A6M0Q4H4</accession>
<dbReference type="EC" id="6.3.4.-" evidence="3"/>
<keyword evidence="3" id="KW-0963">Cytoplasm</keyword>
<dbReference type="PANTHER" id="PTHR37825:SF1">
    <property type="entry name" value="TRNA(MET) CYTIDINE ACETATE LIGASE"/>
    <property type="match status" value="1"/>
</dbReference>
<organism evidence="4 5">
    <name type="scientific">Bacillus mesophilus</name>
    <dbReference type="NCBI Taxonomy" id="1808955"/>
    <lineage>
        <taxon>Bacteria</taxon>
        <taxon>Bacillati</taxon>
        <taxon>Bacillota</taxon>
        <taxon>Bacilli</taxon>
        <taxon>Bacillales</taxon>
        <taxon>Bacillaceae</taxon>
        <taxon>Bacillus</taxon>
    </lineage>
</organism>
<keyword evidence="5" id="KW-1185">Reference proteome</keyword>
<gene>
    <name evidence="3" type="primary">tmcAL</name>
    <name evidence="4" type="ORF">G4D63_01225</name>
</gene>
<evidence type="ECO:0000256" key="3">
    <source>
        <dbReference type="HAMAP-Rule" id="MF_01539"/>
    </source>
</evidence>
<dbReference type="Proteomes" id="UP000481043">
    <property type="component" value="Unassembled WGS sequence"/>
</dbReference>
<dbReference type="InterPro" id="IPR014729">
    <property type="entry name" value="Rossmann-like_a/b/a_fold"/>
</dbReference>
<keyword evidence="4" id="KW-0808">Transferase</keyword>
<dbReference type="HAMAP" id="MF_01539">
    <property type="entry name" value="TmcAL"/>
    <property type="match status" value="1"/>
</dbReference>
<dbReference type="AlphaFoldDB" id="A0A6M0Q4H4"/>
<feature type="binding site" evidence="3">
    <location>
        <position position="162"/>
    </location>
    <ligand>
        <name>ATP</name>
        <dbReference type="ChEBI" id="CHEBI:30616"/>
    </ligand>
</feature>
<comment type="catalytic activity">
    <reaction evidence="3">
        <text>cytidine(34) in elongator tRNA(Met) + acetate + ATP = N(4)-acetylcytidine(34) in elongator tRNA(Met) + AMP + diphosphate</text>
        <dbReference type="Rhea" id="RHEA:58144"/>
        <dbReference type="Rhea" id="RHEA-COMP:10693"/>
        <dbReference type="Rhea" id="RHEA-COMP:10694"/>
        <dbReference type="ChEBI" id="CHEBI:30089"/>
        <dbReference type="ChEBI" id="CHEBI:30616"/>
        <dbReference type="ChEBI" id="CHEBI:33019"/>
        <dbReference type="ChEBI" id="CHEBI:74900"/>
        <dbReference type="ChEBI" id="CHEBI:82748"/>
        <dbReference type="ChEBI" id="CHEBI:456215"/>
    </reaction>
</comment>
<dbReference type="SUPFAM" id="SSF52374">
    <property type="entry name" value="Nucleotidylyl transferase"/>
    <property type="match status" value="1"/>
</dbReference>